<evidence type="ECO:0000256" key="3">
    <source>
        <dbReference type="ARBA" id="ARBA00022898"/>
    </source>
</evidence>
<dbReference type="SUPFAM" id="SSF53383">
    <property type="entry name" value="PLP-dependent transferases"/>
    <property type="match status" value="1"/>
</dbReference>
<proteinExistence type="inferred from homology"/>
<gene>
    <name evidence="6" type="ORF">L4923_28305</name>
</gene>
<sequence>MTNITHPAPNFSLIEARALAASHFGVSGSVGSLDSERDQNFRLASEDGDWILKVVNASEPRGESEFQTALLDHLAASGIDLAVPSLKKTLDNTSLAFVSANDGTRHALRLVSWLPGQPLAEAERSPETLESLGRALGKLDRALQGFIHPGALRSFDWDIRRAGASRRRLMHVSDADDRALLERFLDRFDAEVAPRLPGLRAQVIHNDANDWNVLVDAADPKRIAGLIDFGDALYAPLIAELAVACAYSILDSEDPIGAAAKLAAGFHAEYPLRGEEIDLLFDLIAMRLVTSVTLSALRRQEAGDNPYLAISEAPAWRMLRRLDAMNSSFATAILRKACGFDAVPGARAITAWIAANAKSLAPVLDRHPAALIKELVPYGDPQHPMTVASAAQEPAKASAWWDAHCAEHGIELGIGPWGEVRTVYASDMFQSRFVEKERRIHHLGLDLFMPAGTKVRTPLAATVKSVEIEEDPLGYGGLVALEHAPEGCPVFVTLWGHLAHEAASRLKPGQRLAAGDIVGEMGVAAQNGGWAPHLHFQISTDTSLSAREILGVGEARYLDVWRELFPDSAELAGIPPETFVQTGRSRPEIVAARKTSLLPNLSISYSEPIKFVRGEGAWLIDDRGRAYLDCFNNVCHLGHAHPDVVEAIARQAAKLNTNTRYLHDAIVTYAERLTATLPEELSVASFACSGSEANSLMLRMARTHTGRSDAIVLDWAYHGTTQELIDLSPYKYKRKGGKGRPAHVFEATIPDSYRAPEDWPVAEHASRFAESIAEQIAAIKAQGRAPALFMAESIPSVAGQVFLPEGYLRQVYAMVRAAGGVCVADEVQVGFGRVGSHWWAFETQGVVPDIVTMGKPIGNGHPMAALVTTKEIAATFNNGMEYFNTFGGNPVSCAAGLAVLDVIERDRLRENATSIGAYLVERFRELQTRYDIIGDVRGMGLFLGIELVEDRRSKEPATALARRINDGVRARGVLIGTEGPHDNVLKMRPPMIFSRANADHLVSALDDTFGEVLATR</sequence>
<dbReference type="Gene3D" id="2.70.70.10">
    <property type="entry name" value="Glucose Permease (Domain IIA)"/>
    <property type="match status" value="1"/>
</dbReference>
<protein>
    <submittedName>
        <fullName evidence="6">Aminotransferase class III-fold pyridoxal phosphate-dependent enzyme</fullName>
    </submittedName>
</protein>
<dbReference type="InterPro" id="IPR011055">
    <property type="entry name" value="Dup_hybrid_motif"/>
</dbReference>
<dbReference type="CDD" id="cd12797">
    <property type="entry name" value="M23_peptidase"/>
    <property type="match status" value="1"/>
</dbReference>
<dbReference type="Pfam" id="PF01636">
    <property type="entry name" value="APH"/>
    <property type="match status" value="1"/>
</dbReference>
<evidence type="ECO:0000313" key="6">
    <source>
        <dbReference type="EMBL" id="MCG7508945.1"/>
    </source>
</evidence>
<dbReference type="PROSITE" id="PS00600">
    <property type="entry name" value="AA_TRANSFER_CLASS_3"/>
    <property type="match status" value="1"/>
</dbReference>
<dbReference type="InterPro" id="IPR011009">
    <property type="entry name" value="Kinase-like_dom_sf"/>
</dbReference>
<dbReference type="Gene3D" id="3.90.1200.10">
    <property type="match status" value="1"/>
</dbReference>
<evidence type="ECO:0000259" key="5">
    <source>
        <dbReference type="Pfam" id="PF01636"/>
    </source>
</evidence>
<dbReference type="SUPFAM" id="SSF56112">
    <property type="entry name" value="Protein kinase-like (PK-like)"/>
    <property type="match status" value="1"/>
</dbReference>
<dbReference type="GO" id="GO:0008483">
    <property type="term" value="F:transaminase activity"/>
    <property type="evidence" value="ECO:0007669"/>
    <property type="project" value="UniProtKB-KW"/>
</dbReference>
<dbReference type="Pfam" id="PF01551">
    <property type="entry name" value="Peptidase_M23"/>
    <property type="match status" value="1"/>
</dbReference>
<dbReference type="PANTHER" id="PTHR45688">
    <property type="match status" value="1"/>
</dbReference>
<dbReference type="Gene3D" id="3.90.1150.10">
    <property type="entry name" value="Aspartate Aminotransferase, domain 1"/>
    <property type="match status" value="1"/>
</dbReference>
<dbReference type="Gene3D" id="3.40.640.10">
    <property type="entry name" value="Type I PLP-dependent aspartate aminotransferase-like (Major domain)"/>
    <property type="match status" value="1"/>
</dbReference>
<dbReference type="Pfam" id="PF00202">
    <property type="entry name" value="Aminotran_3"/>
    <property type="match status" value="1"/>
</dbReference>
<keyword evidence="6" id="KW-0032">Aminotransferase</keyword>
<keyword evidence="7" id="KW-1185">Reference proteome</keyword>
<dbReference type="InterPro" id="IPR005814">
    <property type="entry name" value="Aminotrans_3"/>
</dbReference>
<dbReference type="InterPro" id="IPR015424">
    <property type="entry name" value="PyrdxlP-dep_Trfase"/>
</dbReference>
<dbReference type="SUPFAM" id="SSF51261">
    <property type="entry name" value="Duplicated hybrid motif"/>
    <property type="match status" value="1"/>
</dbReference>
<dbReference type="CDD" id="cd00610">
    <property type="entry name" value="OAT_like"/>
    <property type="match status" value="1"/>
</dbReference>
<dbReference type="RefSeq" id="WP_239370445.1">
    <property type="nucleotide sequence ID" value="NZ_JAKREW010000060.1"/>
</dbReference>
<reference evidence="6 7" key="1">
    <citation type="submission" date="2022-02" db="EMBL/GenBank/DDBJ databases">
        <title>Draft genome sequence of Mezorhizobium retamae strain IRAMC:0171 isolated from Retama raetam nodules.</title>
        <authorList>
            <person name="Bengaied R."/>
            <person name="Sbissi I."/>
            <person name="Huber K."/>
            <person name="Ghodbane F."/>
            <person name="Nouioui I."/>
            <person name="Tarhouni M."/>
            <person name="Gtari M."/>
        </authorList>
    </citation>
    <scope>NUCLEOTIDE SEQUENCE [LARGE SCALE GENOMIC DNA]</scope>
    <source>
        <strain evidence="6 7">IRAMC:0171</strain>
    </source>
</reference>
<evidence type="ECO:0000256" key="2">
    <source>
        <dbReference type="ARBA" id="ARBA00008954"/>
    </source>
</evidence>
<evidence type="ECO:0000256" key="1">
    <source>
        <dbReference type="ARBA" id="ARBA00001933"/>
    </source>
</evidence>
<organism evidence="6 7">
    <name type="scientific">Mesorhizobium retamae</name>
    <dbReference type="NCBI Taxonomy" id="2912854"/>
    <lineage>
        <taxon>Bacteria</taxon>
        <taxon>Pseudomonadati</taxon>
        <taxon>Pseudomonadota</taxon>
        <taxon>Alphaproteobacteria</taxon>
        <taxon>Hyphomicrobiales</taxon>
        <taxon>Phyllobacteriaceae</taxon>
        <taxon>Mesorhizobium</taxon>
    </lineage>
</organism>
<dbReference type="InterPro" id="IPR015421">
    <property type="entry name" value="PyrdxlP-dep_Trfase_major"/>
</dbReference>
<dbReference type="Proteomes" id="UP001201701">
    <property type="component" value="Unassembled WGS sequence"/>
</dbReference>
<evidence type="ECO:0000313" key="7">
    <source>
        <dbReference type="Proteomes" id="UP001201701"/>
    </source>
</evidence>
<dbReference type="NCBIfam" id="NF004799">
    <property type="entry name" value="PRK06148.1"/>
    <property type="match status" value="1"/>
</dbReference>
<feature type="domain" description="Aminoglycoside phosphotransferase" evidence="5">
    <location>
        <begin position="38"/>
        <end position="270"/>
    </location>
</feature>
<dbReference type="EMBL" id="JAKREW010000060">
    <property type="protein sequence ID" value="MCG7508945.1"/>
    <property type="molecule type" value="Genomic_DNA"/>
</dbReference>
<dbReference type="InterPro" id="IPR015422">
    <property type="entry name" value="PyrdxlP-dep_Trfase_small"/>
</dbReference>
<comment type="cofactor">
    <cofactor evidence="1">
        <name>pyridoxal 5'-phosphate</name>
        <dbReference type="ChEBI" id="CHEBI:597326"/>
    </cofactor>
</comment>
<evidence type="ECO:0000259" key="4">
    <source>
        <dbReference type="Pfam" id="PF01551"/>
    </source>
</evidence>
<name>A0ABS9QNB9_9HYPH</name>
<dbReference type="InterPro" id="IPR016047">
    <property type="entry name" value="M23ase_b-sheet_dom"/>
</dbReference>
<comment type="caution">
    <text evidence="6">The sequence shown here is derived from an EMBL/GenBank/DDBJ whole genome shotgun (WGS) entry which is preliminary data.</text>
</comment>
<comment type="similarity">
    <text evidence="2">Belongs to the class-III pyridoxal-phosphate-dependent aminotransferase family.</text>
</comment>
<keyword evidence="6" id="KW-0808">Transferase</keyword>
<feature type="domain" description="M23ase beta-sheet core" evidence="4">
    <location>
        <begin position="442"/>
        <end position="541"/>
    </location>
</feature>
<dbReference type="InterPro" id="IPR049704">
    <property type="entry name" value="Aminotrans_3_PPA_site"/>
</dbReference>
<dbReference type="PANTHER" id="PTHR45688:SF13">
    <property type="entry name" value="ALANINE--GLYOXYLATE AMINOTRANSFERASE 2-LIKE"/>
    <property type="match status" value="1"/>
</dbReference>
<keyword evidence="3" id="KW-0663">Pyridoxal phosphate</keyword>
<dbReference type="InterPro" id="IPR002575">
    <property type="entry name" value="Aminoglycoside_PTrfase"/>
</dbReference>
<accession>A0ABS9QNB9</accession>